<organism evidence="6 7">
    <name type="scientific">Claviceps humidiphila</name>
    <dbReference type="NCBI Taxonomy" id="1294629"/>
    <lineage>
        <taxon>Eukaryota</taxon>
        <taxon>Fungi</taxon>
        <taxon>Dikarya</taxon>
        <taxon>Ascomycota</taxon>
        <taxon>Pezizomycotina</taxon>
        <taxon>Sordariomycetes</taxon>
        <taxon>Hypocreomycetidae</taxon>
        <taxon>Hypocreales</taxon>
        <taxon>Clavicipitaceae</taxon>
        <taxon>Claviceps</taxon>
    </lineage>
</organism>
<evidence type="ECO:0000256" key="1">
    <source>
        <dbReference type="SAM" id="MobiDB-lite"/>
    </source>
</evidence>
<evidence type="ECO:0000259" key="4">
    <source>
        <dbReference type="Pfam" id="PF26150"/>
    </source>
</evidence>
<feature type="compositionally biased region" description="Polar residues" evidence="1">
    <location>
        <begin position="32"/>
        <end position="42"/>
    </location>
</feature>
<dbReference type="Pfam" id="PF26174">
    <property type="entry name" value="LEA-2_1"/>
    <property type="match status" value="1"/>
</dbReference>
<evidence type="ECO:0008006" key="8">
    <source>
        <dbReference type="Google" id="ProtNLM"/>
    </source>
</evidence>
<keyword evidence="2" id="KW-0812">Transmembrane</keyword>
<keyword evidence="2" id="KW-0472">Membrane</keyword>
<keyword evidence="7" id="KW-1185">Reference proteome</keyword>
<evidence type="ECO:0000256" key="2">
    <source>
        <dbReference type="SAM" id="Phobius"/>
    </source>
</evidence>
<sequence length="853" mass="92612">MPADVDERSSLLAAAATEDRDAGTFAERDGPTESSPLLLNQRDTTENDSQRDDDSTPAGQIKDASKSKQKWRWPSLIAMIVMGTLVVVVMVLGFVVPPAVQTYVENAAVLEPTDLSVESLTADGVRARVKGTFKLDGARVHDDNARRIGRIATGIMRQLSTEETKLRLHLPHFDNALVGSAMLPPITLQLVDGQVTDLDFVADFVPGDTEAARKVVNEWLQGKLQHLKVTGSTALSLKSGILPLGTHDISESMVFEANELPAMPKYTIDNLVFHDVPVGEDGKMGIGANVSITAYNEYPIGLTVPPLGFEVLVPNCDLDQPKIKVALAVTNAIEVRPRSNITVEAEGTIRELPHSLVQACPSSDLSPLDHFMKRYLRGDNAEVFVRGKAPETGDLPGWMGDFIESVTLPVQFPGRSLENFLRNFTLEDVDFTLPSPFADPGDPDGKPRVSGTVRILAAIPADLNINIEVTSFRANGDLFYHGKKFGELNVEKWQKATSKIIRQPGDGEDLLSVTSRIDNAPIDILDGDTFSDIMQELLFGDEDIILDVESNVDVKVTTVLGDLVIRRVPATGKVPVKHVPRDTFAGLEPQVGELRILNTSSTGIRVRAMVNMTNSTPYTASIPLISIHIMKDNHLIGEAMTRDLHFVRGQNHDMAIEATWNPYALGGEKAHQAARRLLSEYLSGKNTTVTLKTHRGSIPTLPVIGEALSKINITLSTPRLKIPGDGDGDDGSHSFIRDATFHLLSSTASFTIASPLGHDTVHVEYINATAFYNHTEPIGQITYDEPIDVPPGLSQSPRLPVQWSAGHVGFDKLKDALGGTLKLDAVADVTVRAGAWIEEVQYVGEGIGAKVSL</sequence>
<accession>A0A9P7Q0Q8</accession>
<evidence type="ECO:0000259" key="3">
    <source>
        <dbReference type="Pfam" id="PF22786"/>
    </source>
</evidence>
<comment type="caution">
    <text evidence="6">The sequence shown here is derived from an EMBL/GenBank/DDBJ whole genome shotgun (WGS) entry which is preliminary data.</text>
</comment>
<dbReference type="Pfam" id="PF26153">
    <property type="entry name" value="LEA-2L_5"/>
    <property type="match status" value="1"/>
</dbReference>
<feature type="compositionally biased region" description="Basic and acidic residues" evidence="1">
    <location>
        <begin position="17"/>
        <end position="31"/>
    </location>
</feature>
<feature type="domain" description="Tag1 C-terminal" evidence="3">
    <location>
        <begin position="464"/>
        <end position="577"/>
    </location>
</feature>
<keyword evidence="2" id="KW-1133">Transmembrane helix</keyword>
<feature type="domain" description="Tag1-like fifth Ig-like" evidence="5">
    <location>
        <begin position="729"/>
        <end position="840"/>
    </location>
</feature>
<feature type="region of interest" description="Disordered" evidence="1">
    <location>
        <begin position="1"/>
        <end position="66"/>
    </location>
</feature>
<protein>
    <recommendedName>
        <fullName evidence="8">Pre-rRNA processing protein</fullName>
    </recommendedName>
</protein>
<feature type="compositionally biased region" description="Basic and acidic residues" evidence="1">
    <location>
        <begin position="43"/>
        <end position="54"/>
    </location>
</feature>
<proteinExistence type="predicted"/>
<reference evidence="6 7" key="1">
    <citation type="journal article" date="2020" name="bioRxiv">
        <title>Whole genome comparisons of ergot fungi reveals the divergence and evolution of species within the genus Claviceps are the result of varying mechanisms driving genome evolution and host range expansion.</title>
        <authorList>
            <person name="Wyka S.A."/>
            <person name="Mondo S.J."/>
            <person name="Liu M."/>
            <person name="Dettman J."/>
            <person name="Nalam V."/>
            <person name="Broders K.D."/>
        </authorList>
    </citation>
    <scope>NUCLEOTIDE SEQUENCE [LARGE SCALE GENOMIC DNA]</scope>
    <source>
        <strain evidence="6 7">LM576</strain>
    </source>
</reference>
<evidence type="ECO:0000313" key="6">
    <source>
        <dbReference type="EMBL" id="KAG6115309.1"/>
    </source>
</evidence>
<dbReference type="PANTHER" id="PTHR35895">
    <property type="entry name" value="CHROMOSOME 16, WHOLE GENOME SHOTGUN SEQUENCE"/>
    <property type="match status" value="1"/>
</dbReference>
<dbReference type="InterPro" id="IPR055011">
    <property type="entry name" value="Tag1_C"/>
</dbReference>
<dbReference type="PANTHER" id="PTHR35895:SF3">
    <property type="entry name" value="PRE-RRNA PROCESSING PROTEIN"/>
    <property type="match status" value="1"/>
</dbReference>
<dbReference type="GO" id="GO:0000329">
    <property type="term" value="C:fungal-type vacuole membrane"/>
    <property type="evidence" value="ECO:0007669"/>
    <property type="project" value="InterPro"/>
</dbReference>
<evidence type="ECO:0000313" key="7">
    <source>
        <dbReference type="Proteomes" id="UP000732380"/>
    </source>
</evidence>
<name>A0A9P7Q0Q8_9HYPO</name>
<dbReference type="InterPro" id="IPR059065">
    <property type="entry name" value="Ig_Tag1-like_4th"/>
</dbReference>
<feature type="transmembrane region" description="Helical" evidence="2">
    <location>
        <begin position="76"/>
        <end position="96"/>
    </location>
</feature>
<dbReference type="Pfam" id="PF22786">
    <property type="entry name" value="Tag1_C"/>
    <property type="match status" value="1"/>
</dbReference>
<dbReference type="Pfam" id="PF26150">
    <property type="entry name" value="LEA-2_4"/>
    <property type="match status" value="1"/>
</dbReference>
<dbReference type="AlphaFoldDB" id="A0A9P7Q0Q8"/>
<dbReference type="InterPro" id="IPR046368">
    <property type="entry name" value="Tag1"/>
</dbReference>
<evidence type="ECO:0000259" key="5">
    <source>
        <dbReference type="Pfam" id="PF26153"/>
    </source>
</evidence>
<gene>
    <name evidence="6" type="ORF">E4U13_002829</name>
</gene>
<dbReference type="InterPro" id="IPR059066">
    <property type="entry name" value="Ig_Tag1-like_5th"/>
</dbReference>
<dbReference type="Proteomes" id="UP000732380">
    <property type="component" value="Unassembled WGS sequence"/>
</dbReference>
<dbReference type="EMBL" id="SRQM01000229">
    <property type="protein sequence ID" value="KAG6115309.1"/>
    <property type="molecule type" value="Genomic_DNA"/>
</dbReference>
<feature type="domain" description="Tag1-like fourth Ig-like" evidence="4">
    <location>
        <begin position="589"/>
        <end position="704"/>
    </location>
</feature>